<organism evidence="1 2">
    <name type="scientific">Fusarium agapanthi</name>
    <dbReference type="NCBI Taxonomy" id="1803897"/>
    <lineage>
        <taxon>Eukaryota</taxon>
        <taxon>Fungi</taxon>
        <taxon>Dikarya</taxon>
        <taxon>Ascomycota</taxon>
        <taxon>Pezizomycotina</taxon>
        <taxon>Sordariomycetes</taxon>
        <taxon>Hypocreomycetidae</taxon>
        <taxon>Hypocreales</taxon>
        <taxon>Nectriaceae</taxon>
        <taxon>Fusarium</taxon>
        <taxon>Fusarium fujikuroi species complex</taxon>
    </lineage>
</organism>
<dbReference type="EMBL" id="LUFC02000560">
    <property type="protein sequence ID" value="KAF4496234.1"/>
    <property type="molecule type" value="Genomic_DNA"/>
</dbReference>
<gene>
    <name evidence="1" type="ORF">FAGAP_7604</name>
</gene>
<sequence>MATTTVRKDHKKWKCNKNISGKRCDTDNEMSDIYCSTCDKRRQTDDEALAADGSSIGRLYHLALDLTEHWEYTSSPEPL</sequence>
<accession>A0A9P5EAW7</accession>
<evidence type="ECO:0000313" key="1">
    <source>
        <dbReference type="EMBL" id="KAF4496234.1"/>
    </source>
</evidence>
<dbReference type="AlphaFoldDB" id="A0A9P5EAW7"/>
<dbReference type="OrthoDB" id="4978615at2759"/>
<evidence type="ECO:0000313" key="2">
    <source>
        <dbReference type="Proteomes" id="UP000737391"/>
    </source>
</evidence>
<dbReference type="Proteomes" id="UP000737391">
    <property type="component" value="Unassembled WGS sequence"/>
</dbReference>
<name>A0A9P5EAW7_9HYPO</name>
<protein>
    <submittedName>
        <fullName evidence="1">Hard surface induced</fullName>
    </submittedName>
</protein>
<proteinExistence type="predicted"/>
<reference evidence="1" key="1">
    <citation type="submission" date="2020-01" db="EMBL/GenBank/DDBJ databases">
        <title>Identification and distribution of gene clusters putatively required for synthesis of sphingolipid metabolism inhibitors in phylogenetically diverse species of the filamentous fungus Fusarium.</title>
        <authorList>
            <person name="Kim H.-S."/>
            <person name="Busman M."/>
            <person name="Brown D.W."/>
            <person name="Divon H."/>
            <person name="Uhlig S."/>
            <person name="Proctor R.H."/>
        </authorList>
    </citation>
    <scope>NUCLEOTIDE SEQUENCE</scope>
    <source>
        <strain evidence="1">NRRL 31653</strain>
    </source>
</reference>
<keyword evidence="2" id="KW-1185">Reference proteome</keyword>
<comment type="caution">
    <text evidence="1">The sequence shown here is derived from an EMBL/GenBank/DDBJ whole genome shotgun (WGS) entry which is preliminary data.</text>
</comment>